<evidence type="ECO:0000256" key="10">
    <source>
        <dbReference type="ARBA" id="ARBA00023186"/>
    </source>
</evidence>
<keyword evidence="5" id="KW-0813">Transport</keyword>
<keyword evidence="12 14" id="KW-0449">Lipoprotein</keyword>
<dbReference type="RefSeq" id="WP_312550767.1">
    <property type="nucleotide sequence ID" value="NZ_JBHRVV010000001.1"/>
</dbReference>
<keyword evidence="15" id="KW-1185">Reference proteome</keyword>
<dbReference type="Proteomes" id="UP001595665">
    <property type="component" value="Unassembled WGS sequence"/>
</dbReference>
<dbReference type="InterPro" id="IPR004565">
    <property type="entry name" value="OM_lipoprot_LolB"/>
</dbReference>
<evidence type="ECO:0000256" key="1">
    <source>
        <dbReference type="ARBA" id="ARBA00004459"/>
    </source>
</evidence>
<comment type="subcellular location">
    <subcellularLocation>
        <location evidence="1">Cell outer membrane</location>
        <topology evidence="1">Lipid-anchor</topology>
    </subcellularLocation>
</comment>
<sequence>MPITRRLTLFAFAAALAGCASAPLSQSTVADYRETIDLSGRLSVNYEKDGQPGSVTGNFEWSQQPGRIDVSLASPLGQTLAEISVTPQGATLTQAGREPLSAQDIDTLTSQALGWSLPVAGLRDWMQGYATAADGTRFVASPANNNVFTKDGWRLRFVSWQDEKAARPVPQRIDAERSATATSGELQIRIIINPAA</sequence>
<evidence type="ECO:0000256" key="12">
    <source>
        <dbReference type="ARBA" id="ARBA00023288"/>
    </source>
</evidence>
<keyword evidence="9" id="KW-0564">Palmitate</keyword>
<comment type="caution">
    <text evidence="14">The sequence shown here is derived from an EMBL/GenBank/DDBJ whole genome shotgun (WGS) entry which is preliminary data.</text>
</comment>
<evidence type="ECO:0000313" key="14">
    <source>
        <dbReference type="EMBL" id="MFC3460688.1"/>
    </source>
</evidence>
<evidence type="ECO:0000256" key="6">
    <source>
        <dbReference type="ARBA" id="ARBA00022729"/>
    </source>
</evidence>
<keyword evidence="10" id="KW-0143">Chaperone</keyword>
<dbReference type="SUPFAM" id="SSF89392">
    <property type="entry name" value="Prokaryotic lipoproteins and lipoprotein localization factors"/>
    <property type="match status" value="1"/>
</dbReference>
<dbReference type="CDD" id="cd16326">
    <property type="entry name" value="LolB"/>
    <property type="match status" value="1"/>
</dbReference>
<evidence type="ECO:0000256" key="7">
    <source>
        <dbReference type="ARBA" id="ARBA00022927"/>
    </source>
</evidence>
<evidence type="ECO:0000313" key="15">
    <source>
        <dbReference type="Proteomes" id="UP001595665"/>
    </source>
</evidence>
<evidence type="ECO:0000256" key="9">
    <source>
        <dbReference type="ARBA" id="ARBA00023139"/>
    </source>
</evidence>
<evidence type="ECO:0000256" key="5">
    <source>
        <dbReference type="ARBA" id="ARBA00022448"/>
    </source>
</evidence>
<evidence type="ECO:0000256" key="2">
    <source>
        <dbReference type="ARBA" id="ARBA00009696"/>
    </source>
</evidence>
<evidence type="ECO:0000256" key="3">
    <source>
        <dbReference type="ARBA" id="ARBA00011245"/>
    </source>
</evidence>
<comment type="subunit">
    <text evidence="3">Monomer.</text>
</comment>
<comment type="similarity">
    <text evidence="2">Belongs to the LolB family.</text>
</comment>
<keyword evidence="11" id="KW-0998">Cell outer membrane</keyword>
<evidence type="ECO:0000256" key="4">
    <source>
        <dbReference type="ARBA" id="ARBA00016202"/>
    </source>
</evidence>
<evidence type="ECO:0000256" key="13">
    <source>
        <dbReference type="SAM" id="SignalP"/>
    </source>
</evidence>
<dbReference type="PROSITE" id="PS51257">
    <property type="entry name" value="PROKAR_LIPOPROTEIN"/>
    <property type="match status" value="1"/>
</dbReference>
<dbReference type="EMBL" id="JBHRVV010000001">
    <property type="protein sequence ID" value="MFC3460688.1"/>
    <property type="molecule type" value="Genomic_DNA"/>
</dbReference>
<protein>
    <recommendedName>
        <fullName evidence="4">Outer-membrane lipoprotein LolB</fullName>
    </recommendedName>
</protein>
<evidence type="ECO:0000256" key="8">
    <source>
        <dbReference type="ARBA" id="ARBA00023136"/>
    </source>
</evidence>
<gene>
    <name evidence="14" type="ORF">ACFOPH_20910</name>
</gene>
<keyword evidence="7" id="KW-0653">Protein transport</keyword>
<dbReference type="Pfam" id="PF03550">
    <property type="entry name" value="LolB"/>
    <property type="match status" value="1"/>
</dbReference>
<keyword evidence="8" id="KW-0472">Membrane</keyword>
<dbReference type="InterPro" id="IPR029046">
    <property type="entry name" value="LolA/LolB/LppX"/>
</dbReference>
<keyword evidence="6 13" id="KW-0732">Signal</keyword>
<feature type="signal peptide" evidence="13">
    <location>
        <begin position="1"/>
        <end position="22"/>
    </location>
</feature>
<evidence type="ECO:0000256" key="11">
    <source>
        <dbReference type="ARBA" id="ARBA00023237"/>
    </source>
</evidence>
<accession>A0ABV7PN56</accession>
<reference evidence="15" key="1">
    <citation type="journal article" date="2019" name="Int. J. Syst. Evol. Microbiol.">
        <title>The Global Catalogue of Microorganisms (GCM) 10K type strain sequencing project: providing services to taxonomists for standard genome sequencing and annotation.</title>
        <authorList>
            <consortium name="The Broad Institute Genomics Platform"/>
            <consortium name="The Broad Institute Genome Sequencing Center for Infectious Disease"/>
            <person name="Wu L."/>
            <person name="Ma J."/>
        </authorList>
    </citation>
    <scope>NUCLEOTIDE SEQUENCE [LARGE SCALE GENOMIC DNA]</scope>
    <source>
        <strain evidence="15">CCM 7480</strain>
    </source>
</reference>
<proteinExistence type="inferred from homology"/>
<feature type="chain" id="PRO_5045101663" description="Outer-membrane lipoprotein LolB" evidence="13">
    <location>
        <begin position="23"/>
        <end position="196"/>
    </location>
</feature>
<name>A0ABV7PN56_9BURK</name>
<dbReference type="Gene3D" id="2.50.20.10">
    <property type="entry name" value="Lipoprotein localisation LolA/LolB/LppX"/>
    <property type="match status" value="1"/>
</dbReference>
<organism evidence="14 15">
    <name type="scientific">Massilia haematophila</name>
    <dbReference type="NCBI Taxonomy" id="457923"/>
    <lineage>
        <taxon>Bacteria</taxon>
        <taxon>Pseudomonadati</taxon>
        <taxon>Pseudomonadota</taxon>
        <taxon>Betaproteobacteria</taxon>
        <taxon>Burkholderiales</taxon>
        <taxon>Oxalobacteraceae</taxon>
        <taxon>Telluria group</taxon>
        <taxon>Massilia</taxon>
    </lineage>
</organism>